<organism evidence="2 3">
    <name type="scientific">Nocardia vulneris</name>
    <dbReference type="NCBI Taxonomy" id="1141657"/>
    <lineage>
        <taxon>Bacteria</taxon>
        <taxon>Bacillati</taxon>
        <taxon>Actinomycetota</taxon>
        <taxon>Actinomycetes</taxon>
        <taxon>Mycobacteriales</taxon>
        <taxon>Nocardiaceae</taxon>
        <taxon>Nocardia</taxon>
    </lineage>
</organism>
<name>A0ABR4ZE53_9NOCA</name>
<comment type="caution">
    <text evidence="2">The sequence shown here is derived from an EMBL/GenBank/DDBJ whole genome shotgun (WGS) entry which is preliminary data.</text>
</comment>
<evidence type="ECO:0000313" key="2">
    <source>
        <dbReference type="EMBL" id="KIA63642.1"/>
    </source>
</evidence>
<feature type="compositionally biased region" description="Basic and acidic residues" evidence="1">
    <location>
        <begin position="46"/>
        <end position="88"/>
    </location>
</feature>
<keyword evidence="3" id="KW-1185">Reference proteome</keyword>
<feature type="region of interest" description="Disordered" evidence="1">
    <location>
        <begin position="43"/>
        <end position="112"/>
    </location>
</feature>
<dbReference type="Proteomes" id="UP000031364">
    <property type="component" value="Unassembled WGS sequence"/>
</dbReference>
<reference evidence="2 3" key="1">
    <citation type="journal article" date="2014" name="Int. J. Syst. Evol. Microbiol.">
        <title>Nocardia vulneris sp. nov., isolated from wounds of human patients in North America.</title>
        <authorList>
            <person name="Lasker B.A."/>
            <person name="Bell M."/>
            <person name="Klenk H.P."/>
            <person name="Sproer C."/>
            <person name="Schumann C."/>
            <person name="Schumann P."/>
            <person name="Brown J.M."/>
        </authorList>
    </citation>
    <scope>NUCLEOTIDE SEQUENCE [LARGE SCALE GENOMIC DNA]</scope>
    <source>
        <strain evidence="2 3">W9851</strain>
    </source>
</reference>
<sequence>MQRLPQRSTGNRQSFRRATALALIVGFFGTATVLTSGIATAAVDDAPGRDTSGAHHTDPQGFHHTDTNPLRQNEHQRAQREYWDRQRPETAPGSGGGGGTTTWSSVPRPDGEGWVVCKPTASWC</sequence>
<dbReference type="EMBL" id="JNFP01000019">
    <property type="protein sequence ID" value="KIA63642.1"/>
    <property type="molecule type" value="Genomic_DNA"/>
</dbReference>
<protein>
    <recommendedName>
        <fullName evidence="4">Secreted protein</fullName>
    </recommendedName>
</protein>
<accession>A0ABR4ZE53</accession>
<evidence type="ECO:0000313" key="3">
    <source>
        <dbReference type="Proteomes" id="UP000031364"/>
    </source>
</evidence>
<proteinExistence type="predicted"/>
<evidence type="ECO:0000256" key="1">
    <source>
        <dbReference type="SAM" id="MobiDB-lite"/>
    </source>
</evidence>
<gene>
    <name evidence="2" type="ORF">FG87_17605</name>
</gene>
<dbReference type="RefSeq" id="WP_043671635.1">
    <property type="nucleotide sequence ID" value="NZ_BDCI01000022.1"/>
</dbReference>
<evidence type="ECO:0008006" key="4">
    <source>
        <dbReference type="Google" id="ProtNLM"/>
    </source>
</evidence>